<feature type="domain" description="VWFD" evidence="4">
    <location>
        <begin position="88"/>
        <end position="288"/>
    </location>
</feature>
<dbReference type="EMBL" id="JAODUO010000132">
    <property type="protein sequence ID" value="KAK2188420.1"/>
    <property type="molecule type" value="Genomic_DNA"/>
</dbReference>
<gene>
    <name evidence="5" type="ORF">NP493_132g02001</name>
</gene>
<keyword evidence="3" id="KW-1015">Disulfide bond</keyword>
<evidence type="ECO:0000313" key="5">
    <source>
        <dbReference type="EMBL" id="KAK2188420.1"/>
    </source>
</evidence>
<dbReference type="PROSITE" id="PS00022">
    <property type="entry name" value="EGF_1"/>
    <property type="match status" value="2"/>
</dbReference>
<keyword evidence="2" id="KW-0677">Repeat</keyword>
<organism evidence="5 6">
    <name type="scientific">Ridgeia piscesae</name>
    <name type="common">Tubeworm</name>
    <dbReference type="NCBI Taxonomy" id="27915"/>
    <lineage>
        <taxon>Eukaryota</taxon>
        <taxon>Metazoa</taxon>
        <taxon>Spiralia</taxon>
        <taxon>Lophotrochozoa</taxon>
        <taxon>Annelida</taxon>
        <taxon>Polychaeta</taxon>
        <taxon>Sedentaria</taxon>
        <taxon>Canalipalpata</taxon>
        <taxon>Sabellida</taxon>
        <taxon>Siboglinidae</taxon>
        <taxon>Ridgeia</taxon>
    </lineage>
</organism>
<dbReference type="SMART" id="SM00181">
    <property type="entry name" value="EGF"/>
    <property type="match status" value="7"/>
</dbReference>
<accession>A0AAD9UGG6</accession>
<dbReference type="InterPro" id="IPR013320">
    <property type="entry name" value="ConA-like_dom_sf"/>
</dbReference>
<feature type="domain" description="VWFD" evidence="4">
    <location>
        <begin position="718"/>
        <end position="901"/>
    </location>
</feature>
<name>A0AAD9UGG6_RIDPI</name>
<dbReference type="SUPFAM" id="SSF49899">
    <property type="entry name" value="Concanavalin A-like lectins/glucanases"/>
    <property type="match status" value="5"/>
</dbReference>
<dbReference type="Proteomes" id="UP001209878">
    <property type="component" value="Unassembled WGS sequence"/>
</dbReference>
<protein>
    <recommendedName>
        <fullName evidence="4">VWFD domain-containing protein</fullName>
    </recommendedName>
</protein>
<dbReference type="InterPro" id="IPR000742">
    <property type="entry name" value="EGF"/>
</dbReference>
<keyword evidence="6" id="KW-1185">Reference proteome</keyword>
<dbReference type="Gene3D" id="2.60.120.200">
    <property type="match status" value="5"/>
</dbReference>
<dbReference type="Pfam" id="PF00094">
    <property type="entry name" value="VWD"/>
    <property type="match status" value="2"/>
</dbReference>
<feature type="non-terminal residue" evidence="5">
    <location>
        <position position="2912"/>
    </location>
</feature>
<keyword evidence="1" id="KW-0245">EGF-like domain</keyword>
<dbReference type="PROSITE" id="PS51233">
    <property type="entry name" value="VWFD"/>
    <property type="match status" value="2"/>
</dbReference>
<comment type="caution">
    <text evidence="5">The sequence shown here is derived from an EMBL/GenBank/DDBJ whole genome shotgun (WGS) entry which is preliminary data.</text>
</comment>
<proteinExistence type="predicted"/>
<evidence type="ECO:0000313" key="6">
    <source>
        <dbReference type="Proteomes" id="UP001209878"/>
    </source>
</evidence>
<reference evidence="5" key="1">
    <citation type="journal article" date="2023" name="Mol. Biol. Evol.">
        <title>Third-Generation Sequencing Reveals the Adaptive Role of the Epigenome in Three Deep-Sea Polychaetes.</title>
        <authorList>
            <person name="Perez M."/>
            <person name="Aroh O."/>
            <person name="Sun Y."/>
            <person name="Lan Y."/>
            <person name="Juniper S.K."/>
            <person name="Young C.R."/>
            <person name="Angers B."/>
            <person name="Qian P.Y."/>
        </authorList>
    </citation>
    <scope>NUCLEOTIDE SEQUENCE</scope>
    <source>
        <strain evidence="5">R07B-5</strain>
    </source>
</reference>
<dbReference type="SMART" id="SM00282">
    <property type="entry name" value="LamG"/>
    <property type="match status" value="3"/>
</dbReference>
<evidence type="ECO:0000256" key="2">
    <source>
        <dbReference type="ARBA" id="ARBA00022737"/>
    </source>
</evidence>
<dbReference type="Gene3D" id="2.10.25.10">
    <property type="entry name" value="Laminin"/>
    <property type="match status" value="1"/>
</dbReference>
<dbReference type="PANTHER" id="PTHR11219:SF69">
    <property type="entry name" value="TENEURIN-A"/>
    <property type="match status" value="1"/>
</dbReference>
<dbReference type="InterPro" id="IPR001846">
    <property type="entry name" value="VWF_type-D"/>
</dbReference>
<evidence type="ECO:0000256" key="1">
    <source>
        <dbReference type="ARBA" id="ARBA00022536"/>
    </source>
</evidence>
<evidence type="ECO:0000256" key="3">
    <source>
        <dbReference type="ARBA" id="ARBA00023157"/>
    </source>
</evidence>
<dbReference type="PANTHER" id="PTHR11219">
    <property type="entry name" value="TENEURIN AND N-ACETYLGLUCOSAMINE-1-PHOSPHODIESTER ALPHA-N-ACETYLGLUCOSAMINIDASE"/>
    <property type="match status" value="1"/>
</dbReference>
<dbReference type="InterPro" id="IPR001791">
    <property type="entry name" value="Laminin_G"/>
</dbReference>
<dbReference type="SMART" id="SM00216">
    <property type="entry name" value="VWD"/>
    <property type="match status" value="2"/>
</dbReference>
<dbReference type="InterPro" id="IPR051216">
    <property type="entry name" value="Teneurin"/>
</dbReference>
<evidence type="ECO:0000259" key="4">
    <source>
        <dbReference type="PROSITE" id="PS51233"/>
    </source>
</evidence>
<sequence>ITNTTSEEQGYCGCYPGYWGTNCSNECAGGVGAKACHGHGRCHPVGGECGCDDRFTVSSKCSQCNTGYVGLDCSVVIMTVATTVSGKHTAATTTGAMLVTFDGAHYNYQGLGEHVLVKSSTSAGNAFSVNIRNVIASSDGLSVAADAFAFTSGVHTFEVYGGETSSSINNVILWDKKDTDIFEPLHFEGNVKCERISLSHYRISSDDGELTIDIEIVGRFVYTTFVVATDVCRSSTGLLSSCSGDPHDDFVSRDSAVLIATGDKATLSQTTIHSVFGRSYRVAAASSLFSRGILQSTLPAGTGLYFAGCSVSTVAPLYTFSASDVTFEVRFKPALVSTHGVIFCYDDLDSAGMTTSFLVTNGKIAVDYAGNTRTTDLQVEVGHWYMLSVVWQSSRKLLLIYLTHEDDTYFTAKISFSSSVNVLSPGGRVTLGQWRSSEVDTTRLRWDFHGTVDTFRIWNERRETLDIRTSAWTFVDGMVSNWYFNEGDGNVAFDSVAGLEMRMVTIGHWTHATWVVSDVTLSVPDSFEMSAYGALKSLRPWMTRLKIDAETFCHRIVDADIVRNMCGSFRQEIVTAFYEQCVYDSVVGKDPQNSYSVMQVFLQRCSFLGKQNDSDIDALLCLSYTRPDLSRKGQKCDRHCVSGTWQADTCVCREGFWGTQCQKRCANNCGINACNTTDGQCHCAATWNHDCTDCADGWTGIDCSSAVSKVTSNTNDNSVCAVYSHASYIMFDGQSYILDAAGEFVFMETAALKVYVRQGPCGSTHSYCVTQIAIRFETDTIVIRAPYNSDIDDYKVFVNTVLLDFVVHVSVSKVQLNKYPSSTLQIVLANGITLITRSFRNYLTLEATVQKDMCTEAIGLCGSCDGDIGNDFPNGTNQFYHLTEVTAALINNVCAGQWSVSYDIGFVYMYPDINYTEPRKYSANGYSLYFNGTSITSEPLKNVFDPDNEFVTIELRYRIITLTSFVLMGYSRDHVFSVRVDAKLIITVDGHNYAVDITPTTGWQHLTIVYRKTTGATTVYHIDQSGTISKATLSININLFVDGGLLSIGTEAPRMDSGNGGNELVSTFVGQIDELRLWNRQLSQEHVLQSSSRIVNAEFTHLRAQWTFAEGSGYTAADSVSGVLLYISRDSGPMWVLSNAGVMITTQLTERVSGGVLPFPAPSHELSSLCVDIVLVIANHCSALGESLTQLFTRQCIADVSRDPTRKAVITTVVTYASYCNILLRPPGLVTALCSADMSLDFSQHYICVQRDHCRFGRVNVFTGQCVCDAGFWGHNCSSVCPGGPLQPCNGRGHCRSTTGECECDTHWLDSSNCTECKEGWNGTDCSEFMFSNNATQVPDNITTSNITTAEPPVVDREIINPQRAAIFGQGHVLTFDSKVVFTLAALGEFHLIISTELHIQAKTVGCYDQSVCIEAIAISYGGHQLVVRSGYTSKEQPHVWYNDKHIDSVDTTFVKGAFQVTHDATFVVNVHAGSVAKLMVKQVHGHLSVTLVVSYTECSDQDSVLGDCGEGAVITADSYGKRWRVAPNDSLFGVIYVSSVVGETNTTLGGGHCVYFDSESSMSSGVLTDVFDHTSDLSLEFHLRAVSLHGVVISYGVTSSFSLYLEETIRIHIEGVVYDTSLTVSVDQWCKVTVVWHASSKVLSVYVIDERGVIITSDLHVKYHAFLKRGGILVLGKAPTMKIDGFVGEIDEIVVWHKAMLYQDVQKAWMANHYGGERDIAAVWKFDDGEGVTVHEIVRSNHLQWAVYSWSSHQPLWRFSMARLEVLDRKKAFFFSDDALAISANEKCARMMAVIQPSCFDAIAQSVYVELCVQDVAASGRLDVSLHVVVTVADMCMAEKDLPDWPAQSLCKEYTPGIFPYYVGPHCDTKCYFGTGETVAESGHGTCVQKTGTCECVYNWAGTSDCSVCTNGFHGADCSVANTTAGVVTKGPRTATVTVNGRWTLLDGAGVIYKGTGIYVLFGQQLSTTSHLRVEVIQTTCASFDVCVRGIAVQVNQSSLVISAAGMTSQSTTLYLNGSVTNIVGTDAVVFALGFTLERIDQTEYVLRGPDGFELDVIASGGHLIVQITTKSSGDIYGLVEFTEHANITQRAIVAFFDNWQLTNGSNSIFYRATQKMWSTQKAISFSNTTASAVDLQGITTTDHVTFELTFILEKATATVLLSYTTTGAFALAVTVDGVLAIHHNDSVILTGITVERGLWAMVAVVYKKSTHHLTVVYTDVAGKVLYRTFVFSIGDFASGGALVLGGIQSNTGVAVARDFVGAVARLVVWEGWFTPVEVIAHWNIVIPRGEFGLTHAWLMSEGLGGDTQDTHGTSVLYLHPDCTWINGDIPRSNVYINVNKQVTFVSVELDVAAHKKCSELFYHGALSTSCGSLSAAVAYYHSACLRTIATTQSVSSSMSVVISFATICQIVQQLPVWPAKSLCNDFGDDEQFPRWVGPGCNQRCIFGHVAPSHPDVCTCDTGYWGDACDRRCPGSVTEPCSGHGICTGTGKCRCQLNWNGNSECSTCSSGYGGTNCSFVKPPFKPKIMVCQLYRGKATNFQGYTFKVKKPATYRAIATQHFTLTMEQIVCKKRICIVSAEVTFNNHTVRVVPKTKSYSKKHKSYKKTIVKSYTRTIVEISLDGTVLSGSRRVRLDNGCVLKLKKLRKNKYRLTVTDVELRVIFTGKYGALRIVTKLTDTSCCGETLKGLCGKCGACSGRPSATPQCPLMQAGYSDGDDTGVVNIDNSSTNKSIGEMIDGTIIPTDDPPERRGAGRCICFTDSTAVTRQIRLFSGRYTTIEFMLRTCASARCHGTVLSFSGTKTFALLHQGTVRIVLGDKFKFDSGVALADNKWTFISIVLDNKRRYGKLHIFADKSLACHEGNSGITTKSQEHSFIGMGRWQLSEDGTMLNEIDHFVGCIDQLRIWHRLV</sequence>